<accession>A0ABU5Z778</accession>
<keyword evidence="2" id="KW-1185">Reference proteome</keyword>
<evidence type="ECO:0000313" key="1">
    <source>
        <dbReference type="EMBL" id="MEB3074002.1"/>
    </source>
</evidence>
<dbReference type="RefSeq" id="WP_297971445.1">
    <property type="nucleotide sequence ID" value="NZ_JAYKBW010000002.1"/>
</dbReference>
<name>A0ABU5Z778_9FLAO</name>
<evidence type="ECO:0000313" key="2">
    <source>
        <dbReference type="Proteomes" id="UP001311730"/>
    </source>
</evidence>
<protein>
    <submittedName>
        <fullName evidence="1">Transcriptional regulator</fullName>
    </submittedName>
</protein>
<comment type="caution">
    <text evidence="1">The sequence shown here is derived from an EMBL/GenBank/DDBJ whole genome shotgun (WGS) entry which is preliminary data.</text>
</comment>
<proteinExistence type="predicted"/>
<dbReference type="Proteomes" id="UP001311730">
    <property type="component" value="Unassembled WGS sequence"/>
</dbReference>
<organism evidence="1 2">
    <name type="scientific">Capnocytophaga gingivalis</name>
    <dbReference type="NCBI Taxonomy" id="1017"/>
    <lineage>
        <taxon>Bacteria</taxon>
        <taxon>Pseudomonadati</taxon>
        <taxon>Bacteroidota</taxon>
        <taxon>Flavobacteriia</taxon>
        <taxon>Flavobacteriales</taxon>
        <taxon>Flavobacteriaceae</taxon>
        <taxon>Capnocytophaga</taxon>
    </lineage>
</organism>
<sequence>MKANTKFKKGDIVLISPEVTHQIDWIEGTIIEIEDNPYVGIVLIVQTTDGDVFFERECLFKSVSEELCLQ</sequence>
<gene>
    <name evidence="1" type="ORF">VJJ08_01625</name>
</gene>
<dbReference type="EMBL" id="JAYKBW010000002">
    <property type="protein sequence ID" value="MEB3074002.1"/>
    <property type="molecule type" value="Genomic_DNA"/>
</dbReference>
<reference evidence="1 2" key="1">
    <citation type="submission" date="2023-12" db="EMBL/GenBank/DDBJ databases">
        <title>Genomic sequences of Capnocytophaga and Parvimonas strains.</title>
        <authorList>
            <person name="Watt R.M."/>
            <person name="Wang M."/>
            <person name="Yang T."/>
            <person name="Tong W.M."/>
        </authorList>
    </citation>
    <scope>NUCLEOTIDE SEQUENCE [LARGE SCALE GENOMIC DNA]</scope>
    <source>
        <strain evidence="1 2">CCUG 13096</strain>
    </source>
</reference>